<dbReference type="PANTHER" id="PTHR23048:SF59">
    <property type="entry name" value="EF-HAND SUPERFAMILY PROTEIN"/>
    <property type="match status" value="1"/>
</dbReference>
<protein>
    <recommendedName>
        <fullName evidence="3">EF-hand domain-containing protein</fullName>
    </recommendedName>
</protein>
<keyword evidence="1" id="KW-0677">Repeat</keyword>
<keyword evidence="5" id="KW-1185">Reference proteome</keyword>
<dbReference type="PROSITE" id="PS50222">
    <property type="entry name" value="EF_HAND_2"/>
    <property type="match status" value="3"/>
</dbReference>
<dbReference type="InterPro" id="IPR050230">
    <property type="entry name" value="CALM/Myosin/TropC-like"/>
</dbReference>
<organism evidence="4 5">
    <name type="scientific">Sphagnum jensenii</name>
    <dbReference type="NCBI Taxonomy" id="128206"/>
    <lineage>
        <taxon>Eukaryota</taxon>
        <taxon>Viridiplantae</taxon>
        <taxon>Streptophyta</taxon>
        <taxon>Embryophyta</taxon>
        <taxon>Bryophyta</taxon>
        <taxon>Sphagnophytina</taxon>
        <taxon>Sphagnopsida</taxon>
        <taxon>Sphagnales</taxon>
        <taxon>Sphagnaceae</taxon>
        <taxon>Sphagnum</taxon>
    </lineage>
</organism>
<feature type="domain" description="EF-hand" evidence="3">
    <location>
        <begin position="160"/>
        <end position="195"/>
    </location>
</feature>
<gene>
    <name evidence="4" type="ORF">CSSPJE1EN2_LOCUS11142</name>
</gene>
<dbReference type="InterPro" id="IPR011992">
    <property type="entry name" value="EF-hand-dom_pair"/>
</dbReference>
<evidence type="ECO:0000313" key="5">
    <source>
        <dbReference type="Proteomes" id="UP001497522"/>
    </source>
</evidence>
<reference evidence="4" key="1">
    <citation type="submission" date="2024-03" db="EMBL/GenBank/DDBJ databases">
        <authorList>
            <consortium name="ELIXIR-Norway"/>
            <consortium name="Elixir Norway"/>
        </authorList>
    </citation>
    <scope>NUCLEOTIDE SEQUENCE</scope>
</reference>
<dbReference type="SUPFAM" id="SSF47473">
    <property type="entry name" value="EF-hand"/>
    <property type="match status" value="1"/>
</dbReference>
<sequence>MPRRTLPALSAFVNDRHIVGDTQTVQKMVGVVVLLPVLLRLKIGVQTSAPPHQPPEKYPQLETPPPHMGGVMCVSRYLVPKALGFEPKKEEIKKMLNKIDRDGRRIIGYPAFFEMMKEKFGERGTMEEIMKAFQLFDHDGTGKISFSNLKQVANELGENLSDEELHAMINEADFDGDGAINEEEFYRIMTGMNSF</sequence>
<evidence type="ECO:0000256" key="1">
    <source>
        <dbReference type="ARBA" id="ARBA00022737"/>
    </source>
</evidence>
<feature type="domain" description="EF-hand" evidence="3">
    <location>
        <begin position="124"/>
        <end position="159"/>
    </location>
</feature>
<dbReference type="PANTHER" id="PTHR23048">
    <property type="entry name" value="MYOSIN LIGHT CHAIN 1, 3"/>
    <property type="match status" value="1"/>
</dbReference>
<dbReference type="CDD" id="cd00051">
    <property type="entry name" value="EFh"/>
    <property type="match status" value="1"/>
</dbReference>
<accession>A0ABP1AZY0</accession>
<dbReference type="Proteomes" id="UP001497522">
    <property type="component" value="Chromosome 18"/>
</dbReference>
<name>A0ABP1AZY0_9BRYO</name>
<evidence type="ECO:0000256" key="2">
    <source>
        <dbReference type="ARBA" id="ARBA00022837"/>
    </source>
</evidence>
<dbReference type="Gene3D" id="1.10.238.10">
    <property type="entry name" value="EF-hand"/>
    <property type="match status" value="1"/>
</dbReference>
<keyword evidence="2" id="KW-0106">Calcium</keyword>
<proteinExistence type="predicted"/>
<dbReference type="InterPro" id="IPR002048">
    <property type="entry name" value="EF_hand_dom"/>
</dbReference>
<feature type="domain" description="EF-hand" evidence="3">
    <location>
        <begin position="87"/>
        <end position="122"/>
    </location>
</feature>
<evidence type="ECO:0000259" key="3">
    <source>
        <dbReference type="PROSITE" id="PS50222"/>
    </source>
</evidence>
<dbReference type="PROSITE" id="PS00018">
    <property type="entry name" value="EF_HAND_1"/>
    <property type="match status" value="1"/>
</dbReference>
<dbReference type="Pfam" id="PF13499">
    <property type="entry name" value="EF-hand_7"/>
    <property type="match status" value="1"/>
</dbReference>
<dbReference type="InterPro" id="IPR018247">
    <property type="entry name" value="EF_Hand_1_Ca_BS"/>
</dbReference>
<dbReference type="EMBL" id="OZ023719">
    <property type="protein sequence ID" value="CAK9868147.1"/>
    <property type="molecule type" value="Genomic_DNA"/>
</dbReference>
<dbReference type="SMART" id="SM00054">
    <property type="entry name" value="EFh"/>
    <property type="match status" value="3"/>
</dbReference>
<evidence type="ECO:0000313" key="4">
    <source>
        <dbReference type="EMBL" id="CAK9868147.1"/>
    </source>
</evidence>